<keyword evidence="2" id="KW-1185">Reference proteome</keyword>
<accession>A0A2K8K8M4</accession>
<protein>
    <submittedName>
        <fullName evidence="1">Uncharacterized protein</fullName>
    </submittedName>
</protein>
<dbReference type="RefSeq" id="WP_071480340.1">
    <property type="nucleotide sequence ID" value="NZ_CP024899.1"/>
</dbReference>
<evidence type="ECO:0000313" key="1">
    <source>
        <dbReference type="EMBL" id="ATX65794.1"/>
    </source>
</evidence>
<dbReference type="AlphaFoldDB" id="A0A2K8K8M4"/>
<reference evidence="1 2" key="1">
    <citation type="submission" date="2017-11" db="EMBL/GenBank/DDBJ databases">
        <title>Revised Sequence and Annotation of the Rhodobaca barguzinensis strain alga05 Genome.</title>
        <authorList>
            <person name="Kopejtka K."/>
            <person name="Tomasch J.M."/>
            <person name="Bunk B."/>
            <person name="Koblizek M."/>
        </authorList>
    </citation>
    <scope>NUCLEOTIDE SEQUENCE [LARGE SCALE GENOMIC DNA]</scope>
    <source>
        <strain evidence="2">alga05</strain>
    </source>
</reference>
<evidence type="ECO:0000313" key="2">
    <source>
        <dbReference type="Proteomes" id="UP000228948"/>
    </source>
</evidence>
<proteinExistence type="predicted"/>
<name>A0A2K8K8M4_9RHOB</name>
<dbReference type="EMBL" id="CP024899">
    <property type="protein sequence ID" value="ATX65794.1"/>
    <property type="molecule type" value="Genomic_DNA"/>
</dbReference>
<gene>
    <name evidence="1" type="ORF">BG454_08100</name>
</gene>
<sequence length="91" mass="10293">MINENDILDMTCLTRAQIDAISDHEHMDTVSAAELGEYLMHIHHGPQKVQKMICEDIADALHEGNLTQARQLYKALKEFLADHPEALRGNI</sequence>
<dbReference type="Proteomes" id="UP000228948">
    <property type="component" value="Chromosome"/>
</dbReference>
<dbReference type="OrthoDB" id="5625447at2"/>
<dbReference type="KEGG" id="rbg:BG454_08100"/>
<organism evidence="1 2">
    <name type="scientific">Roseinatronobacter bogoriensis subsp. barguzinensis</name>
    <dbReference type="NCBI Taxonomy" id="441209"/>
    <lineage>
        <taxon>Bacteria</taxon>
        <taxon>Pseudomonadati</taxon>
        <taxon>Pseudomonadota</taxon>
        <taxon>Alphaproteobacteria</taxon>
        <taxon>Rhodobacterales</taxon>
        <taxon>Paracoccaceae</taxon>
        <taxon>Roseinatronobacter</taxon>
    </lineage>
</organism>
<dbReference type="STRING" id="441209.GCA_001870665_01397"/>